<dbReference type="InterPro" id="IPR000212">
    <property type="entry name" value="DNA_helicase_UvrD/REP"/>
</dbReference>
<dbReference type="PANTHER" id="PTHR11070:SF3">
    <property type="entry name" value="DNA 3'-5' HELICASE"/>
    <property type="match status" value="1"/>
</dbReference>
<comment type="catalytic activity">
    <reaction evidence="7">
        <text>Couples ATP hydrolysis with the unwinding of duplex DNA by translocating in the 3'-5' direction.</text>
        <dbReference type="EC" id="5.6.2.4"/>
    </reaction>
</comment>
<dbReference type="Pfam" id="PF00580">
    <property type="entry name" value="UvrD-helicase"/>
    <property type="match status" value="1"/>
</dbReference>
<dbReference type="GO" id="GO:0000725">
    <property type="term" value="P:recombinational repair"/>
    <property type="evidence" value="ECO:0007669"/>
    <property type="project" value="TreeGrafter"/>
</dbReference>
<keyword evidence="2 10" id="KW-0547">Nucleotide-binding</keyword>
<accession>A0A158I0P5</accession>
<comment type="similarity">
    <text evidence="1">Belongs to the helicase family. UvrD subfamily.</text>
</comment>
<dbReference type="GO" id="GO:0043138">
    <property type="term" value="F:3'-5' DNA helicase activity"/>
    <property type="evidence" value="ECO:0007669"/>
    <property type="project" value="UniProtKB-EC"/>
</dbReference>
<dbReference type="InterPro" id="IPR014017">
    <property type="entry name" value="DNA_helicase_UvrD-like_C"/>
</dbReference>
<evidence type="ECO:0000256" key="5">
    <source>
        <dbReference type="ARBA" id="ARBA00022840"/>
    </source>
</evidence>
<reference evidence="13 14" key="1">
    <citation type="submission" date="2016-01" db="EMBL/GenBank/DDBJ databases">
        <authorList>
            <person name="Oliw E.H."/>
        </authorList>
    </citation>
    <scope>NUCLEOTIDE SEQUENCE [LARGE SCALE GENOMIC DNA]</scope>
    <source>
        <strain evidence="13">LMG 27134</strain>
    </source>
</reference>
<dbReference type="Gene3D" id="1.10.486.10">
    <property type="entry name" value="PCRA, domain 4"/>
    <property type="match status" value="1"/>
</dbReference>
<dbReference type="Proteomes" id="UP000054683">
    <property type="component" value="Unassembled WGS sequence"/>
</dbReference>
<evidence type="ECO:0000256" key="3">
    <source>
        <dbReference type="ARBA" id="ARBA00022801"/>
    </source>
</evidence>
<dbReference type="GO" id="GO:0016887">
    <property type="term" value="F:ATP hydrolysis activity"/>
    <property type="evidence" value="ECO:0007669"/>
    <property type="project" value="RHEA"/>
</dbReference>
<protein>
    <recommendedName>
        <fullName evidence="8">DNA 3'-5' helicase</fullName>
        <ecNumber evidence="8">5.6.2.4</ecNumber>
    </recommendedName>
</protein>
<feature type="domain" description="UvrD-like helicase C-terminal" evidence="12">
    <location>
        <begin position="328"/>
        <end position="595"/>
    </location>
</feature>
<evidence type="ECO:0000256" key="6">
    <source>
        <dbReference type="ARBA" id="ARBA00023235"/>
    </source>
</evidence>
<dbReference type="EMBL" id="FCOK02000037">
    <property type="protein sequence ID" value="SAL49701.1"/>
    <property type="molecule type" value="Genomic_DNA"/>
</dbReference>
<dbReference type="PROSITE" id="PS51217">
    <property type="entry name" value="UVRD_HELICASE_CTER"/>
    <property type="match status" value="1"/>
</dbReference>
<dbReference type="OrthoDB" id="5905204at2"/>
<dbReference type="CDD" id="cd17932">
    <property type="entry name" value="DEXQc_UvrD"/>
    <property type="match status" value="1"/>
</dbReference>
<evidence type="ECO:0000259" key="11">
    <source>
        <dbReference type="PROSITE" id="PS51198"/>
    </source>
</evidence>
<feature type="domain" description="UvrD-like helicase ATP-binding" evidence="11">
    <location>
        <begin position="35"/>
        <end position="327"/>
    </location>
</feature>
<feature type="binding site" evidence="10">
    <location>
        <begin position="56"/>
        <end position="63"/>
    </location>
    <ligand>
        <name>ATP</name>
        <dbReference type="ChEBI" id="CHEBI:30616"/>
    </ligand>
</feature>
<keyword evidence="4 10" id="KW-0347">Helicase</keyword>
<dbReference type="EC" id="5.6.2.4" evidence="8"/>
<dbReference type="Gene3D" id="1.10.10.160">
    <property type="match status" value="1"/>
</dbReference>
<sequence length="716" mass="79011">MLTLNSATDDDLAPKPAPEDIASYLTKLNDAQREAVEYGTQASNAGTPAGALLVIAGAGSGKTNTLAHRVAHLLVKGADPHRILLLTFSRRAASEMTRRVTRIAVNALGNRSVIAQGLTWSGTFHSVGARLLRDYADLVGLSPSFTINDREDSTDLMNLVRHELGLSTKEKRFPAKSTCFAIYSRVVNTGGSLAVVLDQAFPWCREWEDDLRRLFAAYVNAKQQQSVLDYDDLLLYWSHLAAEPSIAADLSARFDHVLVDEYQDTNKLQASILLSMKPDGRGLTVVGDDAQSIYSFRGATVRNILDFPGHFNPPAKCVTLERNYRSTQPILAASNAVIGLAAERYTKNLWTDKASAQRPRLVSVADEAEQARYIVEQVLEAREGGMTLKQQAVLFRAAHHSAALEIELTRRNIPFVKFGGLKFLDSVHVKDVLAVLRWGENPRDRVAGFRVMQLLPGVGPAIAGRVLDQVAERGGTPAELAAGLAAFAAPLRASEDWPALVALMSKVCSRESGWPAEFEMIRRWYEPHLERNHEDASIRHGDVLQMESIASTYPTRERFLTELTLDPPDATSDESGVPLIDEDYLILSTIHSAKGQEWKNVFVMNGVDGCIPSDMGTGSDEEIDEERRLLYVAMTRAKEDLHIVTPQRFYVHNQTHMGDRHVWAARTRFIPAHLMPQFEACAWPPVPEPAAPTAAGLAAAAKARVDIAARLKKMWE</sequence>
<evidence type="ECO:0000256" key="7">
    <source>
        <dbReference type="ARBA" id="ARBA00034617"/>
    </source>
</evidence>
<dbReference type="GO" id="GO:0003677">
    <property type="term" value="F:DNA binding"/>
    <property type="evidence" value="ECO:0007669"/>
    <property type="project" value="InterPro"/>
</dbReference>
<evidence type="ECO:0000259" key="12">
    <source>
        <dbReference type="PROSITE" id="PS51217"/>
    </source>
</evidence>
<evidence type="ECO:0000256" key="9">
    <source>
        <dbReference type="ARBA" id="ARBA00048988"/>
    </source>
</evidence>
<dbReference type="AlphaFoldDB" id="A0A158I0P5"/>
<dbReference type="Pfam" id="PF13361">
    <property type="entry name" value="UvrD_C"/>
    <property type="match status" value="2"/>
</dbReference>
<dbReference type="Gene3D" id="3.40.50.300">
    <property type="entry name" value="P-loop containing nucleotide triphosphate hydrolases"/>
    <property type="match status" value="2"/>
</dbReference>
<dbReference type="InterPro" id="IPR014016">
    <property type="entry name" value="UvrD-like_ATP-bd"/>
</dbReference>
<evidence type="ECO:0000256" key="4">
    <source>
        <dbReference type="ARBA" id="ARBA00022806"/>
    </source>
</evidence>
<evidence type="ECO:0000313" key="14">
    <source>
        <dbReference type="Proteomes" id="UP000054683"/>
    </source>
</evidence>
<dbReference type="SUPFAM" id="SSF52540">
    <property type="entry name" value="P-loop containing nucleoside triphosphate hydrolases"/>
    <property type="match status" value="1"/>
</dbReference>
<evidence type="ECO:0000256" key="1">
    <source>
        <dbReference type="ARBA" id="ARBA00009922"/>
    </source>
</evidence>
<evidence type="ECO:0000256" key="8">
    <source>
        <dbReference type="ARBA" id="ARBA00034808"/>
    </source>
</evidence>
<keyword evidence="5 10" id="KW-0067">ATP-binding</keyword>
<keyword evidence="3 10" id="KW-0378">Hydrolase</keyword>
<proteinExistence type="inferred from homology"/>
<evidence type="ECO:0000256" key="2">
    <source>
        <dbReference type="ARBA" id="ARBA00022741"/>
    </source>
</evidence>
<evidence type="ECO:0000313" key="13">
    <source>
        <dbReference type="EMBL" id="SAL49701.1"/>
    </source>
</evidence>
<dbReference type="CDD" id="cd18807">
    <property type="entry name" value="SF1_C_UvrD"/>
    <property type="match status" value="1"/>
</dbReference>
<dbReference type="GO" id="GO:0005829">
    <property type="term" value="C:cytosol"/>
    <property type="evidence" value="ECO:0007669"/>
    <property type="project" value="TreeGrafter"/>
</dbReference>
<name>A0A158I0P5_9BURK</name>
<comment type="catalytic activity">
    <reaction evidence="9">
        <text>ATP + H2O = ADP + phosphate + H(+)</text>
        <dbReference type="Rhea" id="RHEA:13065"/>
        <dbReference type="ChEBI" id="CHEBI:15377"/>
        <dbReference type="ChEBI" id="CHEBI:15378"/>
        <dbReference type="ChEBI" id="CHEBI:30616"/>
        <dbReference type="ChEBI" id="CHEBI:43474"/>
        <dbReference type="ChEBI" id="CHEBI:456216"/>
        <dbReference type="EC" id="5.6.2.4"/>
    </reaction>
</comment>
<gene>
    <name evidence="13" type="ORF">AWB69_05010</name>
</gene>
<dbReference type="PANTHER" id="PTHR11070">
    <property type="entry name" value="UVRD / RECB / PCRA DNA HELICASE FAMILY MEMBER"/>
    <property type="match status" value="1"/>
</dbReference>
<dbReference type="InterPro" id="IPR013986">
    <property type="entry name" value="DExx_box_DNA_helicase_dom_sf"/>
</dbReference>
<dbReference type="GO" id="GO:0005524">
    <property type="term" value="F:ATP binding"/>
    <property type="evidence" value="ECO:0007669"/>
    <property type="project" value="UniProtKB-UniRule"/>
</dbReference>
<keyword evidence="6" id="KW-0413">Isomerase</keyword>
<organism evidence="13 14">
    <name type="scientific">Caballeronia udeis</name>
    <dbReference type="NCBI Taxonomy" id="1232866"/>
    <lineage>
        <taxon>Bacteria</taxon>
        <taxon>Pseudomonadati</taxon>
        <taxon>Pseudomonadota</taxon>
        <taxon>Betaproteobacteria</taxon>
        <taxon>Burkholderiales</taxon>
        <taxon>Burkholderiaceae</taxon>
        <taxon>Caballeronia</taxon>
    </lineage>
</organism>
<dbReference type="InterPro" id="IPR027417">
    <property type="entry name" value="P-loop_NTPase"/>
</dbReference>
<dbReference type="PROSITE" id="PS51198">
    <property type="entry name" value="UVRD_HELICASE_ATP_BIND"/>
    <property type="match status" value="1"/>
</dbReference>
<evidence type="ECO:0000256" key="10">
    <source>
        <dbReference type="PROSITE-ProRule" id="PRU00560"/>
    </source>
</evidence>